<dbReference type="Gene3D" id="3.90.700.10">
    <property type="entry name" value="Succinate dehydrogenase/fumarate reductase flavoprotein, catalytic domain"/>
    <property type="match status" value="1"/>
</dbReference>
<dbReference type="PRINTS" id="PR00420">
    <property type="entry name" value="RNGMNOXGNASE"/>
</dbReference>
<dbReference type="EMBL" id="QRAN01000009">
    <property type="protein sequence ID" value="RLQ21969.1"/>
    <property type="molecule type" value="Genomic_DNA"/>
</dbReference>
<dbReference type="SUPFAM" id="SSF51905">
    <property type="entry name" value="FAD/NAD(P)-binding domain"/>
    <property type="match status" value="1"/>
</dbReference>
<dbReference type="InterPro" id="IPR006311">
    <property type="entry name" value="TAT_signal"/>
</dbReference>
<dbReference type="RefSeq" id="WP_117954169.1">
    <property type="nucleotide sequence ID" value="NZ_QRAN01000009.1"/>
</dbReference>
<evidence type="ECO:0000256" key="2">
    <source>
        <dbReference type="ARBA" id="ARBA00022630"/>
    </source>
</evidence>
<dbReference type="InterPro" id="IPR050315">
    <property type="entry name" value="FAD-oxidoreductase_2"/>
</dbReference>
<evidence type="ECO:0000256" key="1">
    <source>
        <dbReference type="ARBA" id="ARBA00001974"/>
    </source>
</evidence>
<sequence length="506" mass="52915">MDRSRPDNPGRRQFLGAAAGAVAVGAAPALALPRSNVPGWDGQVDVLVAGSGAAGTCTAIEARRGGASVCLLEALAVPGGSSILSGGVVYAGGGTSLQRALKVTDSPEAMFDYLFRAGPVPPSREKLQLYCEQSPEHFDWLVAQGVPYSEKMTTAKGLPMGDESLYYSGSELVWPARDVADPAPRGHVPGVAGMNGGRSMMQALHGQLRKLGVQTQTRAEVERLVVETDGRVAGALVRQDGQEIYLRARRAVVLACGGFIHNTAMLEQYAPQLSRCSVPWGGAGDLGQGINMGIGVGAAALRMHEGFAIAPIYPPENAIAGILVNAAGQRFIAEDSYHGMIGHSIAYQQQGRAYLVSDQSSSYPAPQDNFPLVAESSSIGGIAGQLKLPVGALQNCVAYYNRYAGKGQDPMFNKAKAYVRPLQRPPFRAWDISVDRAFFPAHTFGGLATDVDGAVMNSFGQAIPGLFAAGRNAAGIPAAPYLASGLSVGDATFFGRRAGRAAARAN</sequence>
<dbReference type="OrthoDB" id="337830at2"/>
<dbReference type="PANTHER" id="PTHR43400:SF10">
    <property type="entry name" value="3-OXOSTEROID 1-DEHYDROGENASE"/>
    <property type="match status" value="1"/>
</dbReference>
<keyword evidence="2" id="KW-0285">Flavoprotein</keyword>
<gene>
    <name evidence="6" type="ORF">DWB85_10295</name>
</gene>
<protein>
    <submittedName>
        <fullName evidence="6">FAD-dependent oxidoreductase</fullName>
    </submittedName>
</protein>
<dbReference type="InterPro" id="IPR003953">
    <property type="entry name" value="FAD-dep_OxRdtase_2_FAD-bd"/>
</dbReference>
<accession>A0A3L7DZ74</accession>
<dbReference type="Gene3D" id="3.50.50.60">
    <property type="entry name" value="FAD/NAD(P)-binding domain"/>
    <property type="match status" value="1"/>
</dbReference>
<organism evidence="6 7">
    <name type="scientific">Seongchinamella sediminis</name>
    <dbReference type="NCBI Taxonomy" id="2283635"/>
    <lineage>
        <taxon>Bacteria</taxon>
        <taxon>Pseudomonadati</taxon>
        <taxon>Pseudomonadota</taxon>
        <taxon>Gammaproteobacteria</taxon>
        <taxon>Cellvibrionales</taxon>
        <taxon>Halieaceae</taxon>
        <taxon>Seongchinamella</taxon>
    </lineage>
</organism>
<feature type="domain" description="FAD-dependent oxidoreductase 2 FAD-binding" evidence="5">
    <location>
        <begin position="45"/>
        <end position="475"/>
    </location>
</feature>
<evidence type="ECO:0000256" key="3">
    <source>
        <dbReference type="ARBA" id="ARBA00022827"/>
    </source>
</evidence>
<comment type="caution">
    <text evidence="6">The sequence shown here is derived from an EMBL/GenBank/DDBJ whole genome shotgun (WGS) entry which is preliminary data.</text>
</comment>
<evidence type="ECO:0000256" key="4">
    <source>
        <dbReference type="ARBA" id="ARBA00023002"/>
    </source>
</evidence>
<keyword evidence="3" id="KW-0274">FAD</keyword>
<evidence type="ECO:0000313" key="7">
    <source>
        <dbReference type="Proteomes" id="UP000265509"/>
    </source>
</evidence>
<name>A0A3L7DZ74_9GAMM</name>
<evidence type="ECO:0000313" key="6">
    <source>
        <dbReference type="EMBL" id="RLQ21969.1"/>
    </source>
</evidence>
<dbReference type="PANTHER" id="PTHR43400">
    <property type="entry name" value="FUMARATE REDUCTASE"/>
    <property type="match status" value="1"/>
</dbReference>
<dbReference type="InterPro" id="IPR027477">
    <property type="entry name" value="Succ_DH/fumarate_Rdtase_cat_sf"/>
</dbReference>
<reference evidence="6 7" key="1">
    <citation type="submission" date="2018-07" db="EMBL/GenBank/DDBJ databases">
        <title>Halioglobus sp. genome submission.</title>
        <authorList>
            <person name="Ye M.-Q."/>
            <person name="Du Z.-J."/>
        </authorList>
    </citation>
    <scope>NUCLEOTIDE SEQUENCE [LARGE SCALE GENOMIC DNA]</scope>
    <source>
        <strain evidence="6 7">U0301</strain>
    </source>
</reference>
<dbReference type="Pfam" id="PF00890">
    <property type="entry name" value="FAD_binding_2"/>
    <property type="match status" value="1"/>
</dbReference>
<dbReference type="GO" id="GO:0008202">
    <property type="term" value="P:steroid metabolic process"/>
    <property type="evidence" value="ECO:0007669"/>
    <property type="project" value="UniProtKB-ARBA"/>
</dbReference>
<dbReference type="SUPFAM" id="SSF56425">
    <property type="entry name" value="Succinate dehydrogenase/fumarate reductase flavoprotein, catalytic domain"/>
    <property type="match status" value="1"/>
</dbReference>
<comment type="cofactor">
    <cofactor evidence="1">
        <name>FAD</name>
        <dbReference type="ChEBI" id="CHEBI:57692"/>
    </cofactor>
</comment>
<dbReference type="PROSITE" id="PS51318">
    <property type="entry name" value="TAT"/>
    <property type="match status" value="1"/>
</dbReference>
<keyword evidence="4" id="KW-0560">Oxidoreductase</keyword>
<dbReference type="GO" id="GO:0016491">
    <property type="term" value="F:oxidoreductase activity"/>
    <property type="evidence" value="ECO:0007669"/>
    <property type="project" value="UniProtKB-KW"/>
</dbReference>
<dbReference type="Proteomes" id="UP000265509">
    <property type="component" value="Unassembled WGS sequence"/>
</dbReference>
<evidence type="ECO:0000259" key="5">
    <source>
        <dbReference type="Pfam" id="PF00890"/>
    </source>
</evidence>
<keyword evidence="7" id="KW-1185">Reference proteome</keyword>
<dbReference type="InterPro" id="IPR036188">
    <property type="entry name" value="FAD/NAD-bd_sf"/>
</dbReference>
<proteinExistence type="predicted"/>
<dbReference type="AlphaFoldDB" id="A0A3L7DZ74"/>
<dbReference type="NCBIfam" id="NF005510">
    <property type="entry name" value="PRK07121.1-3"/>
    <property type="match status" value="1"/>
</dbReference>